<organism evidence="4">
    <name type="scientific">Gongylonema pulchrum</name>
    <dbReference type="NCBI Taxonomy" id="637853"/>
    <lineage>
        <taxon>Eukaryota</taxon>
        <taxon>Metazoa</taxon>
        <taxon>Ecdysozoa</taxon>
        <taxon>Nematoda</taxon>
        <taxon>Chromadorea</taxon>
        <taxon>Rhabditida</taxon>
        <taxon>Spirurina</taxon>
        <taxon>Spiruromorpha</taxon>
        <taxon>Spiruroidea</taxon>
        <taxon>Gongylonematidae</taxon>
        <taxon>Gongylonema</taxon>
    </lineage>
</organism>
<sequence length="103" mass="11222">MIGQSMAGILSSLLSIACQRFTANALLSGRFFFMIACAWTVLSGIVYELLIRSEKIEILTIRGGEFIDQSSSERLLGNCILESLSKFVLVVITAAVAVLTNYI</sequence>
<name>A0A183DAL0_9BILA</name>
<dbReference type="AlphaFoldDB" id="A0A183DAL0"/>
<gene>
    <name evidence="2" type="ORF">GPUH_LOCUS5751</name>
</gene>
<dbReference type="WBParaSite" id="GPUH_0000575901-mRNA-1">
    <property type="protein sequence ID" value="GPUH_0000575901-mRNA-1"/>
    <property type="gene ID" value="GPUH_0000575901"/>
</dbReference>
<accession>A0A183DAL0</accession>
<dbReference type="Proteomes" id="UP000271098">
    <property type="component" value="Unassembled WGS sequence"/>
</dbReference>
<evidence type="ECO:0000256" key="1">
    <source>
        <dbReference type="SAM" id="Phobius"/>
    </source>
</evidence>
<proteinExistence type="predicted"/>
<protein>
    <submittedName>
        <fullName evidence="4">Solute carrier family 40 protein</fullName>
    </submittedName>
</protein>
<keyword evidence="3" id="KW-1185">Reference proteome</keyword>
<keyword evidence="1" id="KW-0812">Transmembrane</keyword>
<keyword evidence="1" id="KW-1133">Transmembrane helix</keyword>
<evidence type="ECO:0000313" key="4">
    <source>
        <dbReference type="WBParaSite" id="GPUH_0000575901-mRNA-1"/>
    </source>
</evidence>
<feature type="transmembrane region" description="Helical" evidence="1">
    <location>
        <begin position="32"/>
        <end position="51"/>
    </location>
</feature>
<evidence type="ECO:0000313" key="2">
    <source>
        <dbReference type="EMBL" id="VDK52024.1"/>
    </source>
</evidence>
<evidence type="ECO:0000313" key="3">
    <source>
        <dbReference type="Proteomes" id="UP000271098"/>
    </source>
</evidence>
<reference evidence="2 3" key="2">
    <citation type="submission" date="2018-11" db="EMBL/GenBank/DDBJ databases">
        <authorList>
            <consortium name="Pathogen Informatics"/>
        </authorList>
    </citation>
    <scope>NUCLEOTIDE SEQUENCE [LARGE SCALE GENOMIC DNA]</scope>
</reference>
<reference evidence="4" key="1">
    <citation type="submission" date="2016-06" db="UniProtKB">
        <authorList>
            <consortium name="WormBaseParasite"/>
        </authorList>
    </citation>
    <scope>IDENTIFICATION</scope>
</reference>
<dbReference type="EMBL" id="UYRT01012564">
    <property type="protein sequence ID" value="VDK52024.1"/>
    <property type="molecule type" value="Genomic_DNA"/>
</dbReference>
<dbReference type="OrthoDB" id="1856718at2759"/>
<keyword evidence="1" id="KW-0472">Membrane</keyword>